<reference evidence="2 3" key="1">
    <citation type="submission" date="2020-12" db="EMBL/GenBank/DDBJ databases">
        <title>Oil enriched cultivation method for isolating marine PHA-producing bacteria.</title>
        <authorList>
            <person name="Zheng W."/>
            <person name="Yu S."/>
            <person name="Huang Y."/>
        </authorList>
    </citation>
    <scope>NUCLEOTIDE SEQUENCE [LARGE SCALE GENOMIC DNA]</scope>
    <source>
        <strain evidence="2 3">SY-2-6</strain>
    </source>
</reference>
<dbReference type="Gene3D" id="3.40.630.30">
    <property type="match status" value="1"/>
</dbReference>
<comment type="caution">
    <text evidence="2">The sequence shown here is derived from an EMBL/GenBank/DDBJ whole genome shotgun (WGS) entry which is preliminary data.</text>
</comment>
<gene>
    <name evidence="2" type="ORF">JF544_01865</name>
</gene>
<evidence type="ECO:0000259" key="1">
    <source>
        <dbReference type="PROSITE" id="PS51186"/>
    </source>
</evidence>
<dbReference type="SUPFAM" id="SSF55729">
    <property type="entry name" value="Acyl-CoA N-acyltransferases (Nat)"/>
    <property type="match status" value="1"/>
</dbReference>
<dbReference type="CDD" id="cd04301">
    <property type="entry name" value="NAT_SF"/>
    <property type="match status" value="1"/>
</dbReference>
<accession>A0ABS3DRK3</accession>
<dbReference type="EMBL" id="JAEKJY010000001">
    <property type="protein sequence ID" value="MBN8233967.1"/>
    <property type="molecule type" value="Genomic_DNA"/>
</dbReference>
<dbReference type="InterPro" id="IPR016181">
    <property type="entry name" value="Acyl_CoA_acyltransferase"/>
</dbReference>
<name>A0ABS3DRK3_9BACI</name>
<dbReference type="PROSITE" id="PS51186">
    <property type="entry name" value="GNAT"/>
    <property type="match status" value="1"/>
</dbReference>
<dbReference type="Pfam" id="PF00583">
    <property type="entry name" value="Acetyltransf_1"/>
    <property type="match status" value="1"/>
</dbReference>
<dbReference type="Proteomes" id="UP000663970">
    <property type="component" value="Unassembled WGS sequence"/>
</dbReference>
<sequence length="173" mass="18907">MAVRIQQEQPSDVTSVGKLIQRAFALEEHSDQTEHLLVERLRTTEAFIPELSLTAVDDGEIIGHLLLTKITIGEDVSLALAPVSVAPERQQQGIGSKLIQHGLEKAGALGFSSVIVLGHPDYYPKFGFHPASHWGIEAPFEVPGEYFMALELQPGVLKGINGTVHYSQPFLET</sequence>
<dbReference type="PANTHER" id="PTHR43617:SF2">
    <property type="entry name" value="UPF0039 PROTEIN SLL0451"/>
    <property type="match status" value="1"/>
</dbReference>
<evidence type="ECO:0000313" key="3">
    <source>
        <dbReference type="Proteomes" id="UP000663970"/>
    </source>
</evidence>
<feature type="domain" description="N-acetyltransferase" evidence="1">
    <location>
        <begin position="3"/>
        <end position="153"/>
    </location>
</feature>
<keyword evidence="3" id="KW-1185">Reference proteome</keyword>
<evidence type="ECO:0000313" key="2">
    <source>
        <dbReference type="EMBL" id="MBN8233967.1"/>
    </source>
</evidence>
<proteinExistence type="predicted"/>
<organism evidence="2 3">
    <name type="scientific">Halobacillus kuroshimensis</name>
    <dbReference type="NCBI Taxonomy" id="302481"/>
    <lineage>
        <taxon>Bacteria</taxon>
        <taxon>Bacillati</taxon>
        <taxon>Bacillota</taxon>
        <taxon>Bacilli</taxon>
        <taxon>Bacillales</taxon>
        <taxon>Bacillaceae</taxon>
        <taxon>Halobacillus</taxon>
    </lineage>
</organism>
<dbReference type="PANTHER" id="PTHR43617">
    <property type="entry name" value="L-AMINO ACID N-ACETYLTRANSFERASE"/>
    <property type="match status" value="1"/>
</dbReference>
<protein>
    <submittedName>
        <fullName evidence="2">N-acetyltransferase</fullName>
    </submittedName>
</protein>
<dbReference type="RefSeq" id="WP_206932046.1">
    <property type="nucleotide sequence ID" value="NZ_JAEKJY010000001.1"/>
</dbReference>
<dbReference type="InterPro" id="IPR050276">
    <property type="entry name" value="MshD_Acetyltransferase"/>
</dbReference>
<dbReference type="InterPro" id="IPR000182">
    <property type="entry name" value="GNAT_dom"/>
</dbReference>